<protein>
    <submittedName>
        <fullName evidence="1">Uncharacterized protein</fullName>
    </submittedName>
</protein>
<sequence>MKKKQPRAPREEFSVETGDLNAHQLLMLKEETKRKKKK</sequence>
<accession>A0A160F1I3</accession>
<dbReference type="Proteomes" id="UP000076865">
    <property type="component" value="Chromosome"/>
</dbReference>
<dbReference type="PATRIC" id="fig|294699.3.peg.1261"/>
<evidence type="ECO:0000313" key="1">
    <source>
        <dbReference type="EMBL" id="ANB59253.1"/>
    </source>
</evidence>
<dbReference type="EMBL" id="CP015438">
    <property type="protein sequence ID" value="ANB59253.1"/>
    <property type="molecule type" value="Genomic_DNA"/>
</dbReference>
<proteinExistence type="predicted"/>
<dbReference type="KEGG" id="aamy:GFC30_1249"/>
<reference evidence="1 2" key="1">
    <citation type="journal article" date="2006" name="Syst. Appl. Microbiol.">
        <title>Anoxybacillus amylolyticus sp. nov., a thermophilic amylase producing bacterium isolated from Mount Rittmann (Antarctica).</title>
        <authorList>
            <person name="Poli A."/>
            <person name="Esposito E."/>
            <person name="Lama L."/>
            <person name="Orlando P."/>
            <person name="Nicolaus G."/>
            <person name="de Appolonia F."/>
            <person name="Gambacorta A."/>
            <person name="Nicolaus B."/>
        </authorList>
    </citation>
    <scope>NUCLEOTIDE SEQUENCE [LARGE SCALE GENOMIC DNA]</scope>
    <source>
        <strain evidence="1 2">DSM 15939</strain>
    </source>
</reference>
<gene>
    <name evidence="1" type="ORF">GFC30_1249</name>
</gene>
<dbReference type="AlphaFoldDB" id="A0A160F1I3"/>
<name>A0A160F1I3_9BACL</name>
<evidence type="ECO:0000313" key="2">
    <source>
        <dbReference type="Proteomes" id="UP000076865"/>
    </source>
</evidence>
<keyword evidence="2" id="KW-1185">Reference proteome</keyword>
<organism evidence="1 2">
    <name type="scientific">Anoxybacteroides amylolyticum</name>
    <dbReference type="NCBI Taxonomy" id="294699"/>
    <lineage>
        <taxon>Bacteria</taxon>
        <taxon>Bacillati</taxon>
        <taxon>Bacillota</taxon>
        <taxon>Bacilli</taxon>
        <taxon>Bacillales</taxon>
        <taxon>Anoxybacillaceae</taxon>
        <taxon>Anoxybacteroides</taxon>
    </lineage>
</organism>